<evidence type="ECO:0000256" key="1">
    <source>
        <dbReference type="ARBA" id="ARBA00022670"/>
    </source>
</evidence>
<sequence length="377" mass="41140">MWMATFQINQKITTTRWLLLNISGQNCLYLVTDLSKPKGIRSIEPDTDTEETLRAQLKVKKVEQQEYKVRVKKTSDPQWSNLWYLNGAHSPSMKIQEAWNMGYNGNGITIAVVDDGVEITHTDLDANMYSGYHYDYVDNDANPDPSDGSDHGTMCSGLIAAEANNNECVVGVAYRAKVIGVRLLSSSGTTDLQESQSISHQSSTVDIYSNSWGPTDGYGYSDTGSLVKAALLNGVSSGRSGKGTIFTWAAGNGEKDDNCNGDGYVNSIYTIGVTSLDSTGIPAFYSEVCVAAMATTYGGTSTSRYLVSRVIVFTILRSEVNAIENIRIIYSCNTLLNHTAISIRSGLPFIIPNCSCNFVIVMNHHIKIEQPPFVVVA</sequence>
<dbReference type="PANTHER" id="PTHR42884:SF3">
    <property type="entry name" value="FURIN-LIKE PROTEASE 1, ISOFORMS 1_1-X_2"/>
    <property type="match status" value="1"/>
</dbReference>
<reference evidence="6" key="2">
    <citation type="journal article" date="2021" name="Genome Biol. Evol.">
        <title>Developing a high-quality reference genome for a parasitic bivalve with doubly uniparental inheritance (Bivalvia: Unionida).</title>
        <authorList>
            <person name="Smith C.H."/>
        </authorList>
    </citation>
    <scope>NUCLEOTIDE SEQUENCE</scope>
    <source>
        <strain evidence="6">CHS0354</strain>
        <tissue evidence="6">Mantle</tissue>
    </source>
</reference>
<proteinExistence type="inferred from homology"/>
<dbReference type="PROSITE" id="PS00136">
    <property type="entry name" value="SUBTILASE_ASP"/>
    <property type="match status" value="1"/>
</dbReference>
<organism evidence="6 7">
    <name type="scientific">Potamilus streckersoni</name>
    <dbReference type="NCBI Taxonomy" id="2493646"/>
    <lineage>
        <taxon>Eukaryota</taxon>
        <taxon>Metazoa</taxon>
        <taxon>Spiralia</taxon>
        <taxon>Lophotrochozoa</taxon>
        <taxon>Mollusca</taxon>
        <taxon>Bivalvia</taxon>
        <taxon>Autobranchia</taxon>
        <taxon>Heteroconchia</taxon>
        <taxon>Palaeoheterodonta</taxon>
        <taxon>Unionida</taxon>
        <taxon>Unionoidea</taxon>
        <taxon>Unionidae</taxon>
        <taxon>Ambleminae</taxon>
        <taxon>Lampsilini</taxon>
        <taxon>Potamilus</taxon>
    </lineage>
</organism>
<dbReference type="Proteomes" id="UP001195483">
    <property type="component" value="Unassembled WGS sequence"/>
</dbReference>
<keyword evidence="2" id="KW-0378">Hydrolase</keyword>
<dbReference type="Gene3D" id="3.40.50.200">
    <property type="entry name" value="Peptidase S8/S53 domain"/>
    <property type="match status" value="1"/>
</dbReference>
<dbReference type="SUPFAM" id="SSF52743">
    <property type="entry name" value="Subtilisin-like"/>
    <property type="match status" value="1"/>
</dbReference>
<evidence type="ECO:0000256" key="2">
    <source>
        <dbReference type="ARBA" id="ARBA00022801"/>
    </source>
</evidence>
<keyword evidence="3" id="KW-0720">Serine protease</keyword>
<reference evidence="6" key="1">
    <citation type="journal article" date="2021" name="Genome Biol. Evol.">
        <title>A High-Quality Reference Genome for a Parasitic Bivalve with Doubly Uniparental Inheritance (Bivalvia: Unionida).</title>
        <authorList>
            <person name="Smith C.H."/>
        </authorList>
    </citation>
    <scope>NUCLEOTIDE SEQUENCE</scope>
    <source>
        <strain evidence="6">CHS0354</strain>
    </source>
</reference>
<keyword evidence="7" id="KW-1185">Reference proteome</keyword>
<comment type="similarity">
    <text evidence="4">Belongs to the peptidase S8 family.</text>
</comment>
<feature type="domain" description="Peptidase S8/S53" evidence="5">
    <location>
        <begin position="105"/>
        <end position="291"/>
    </location>
</feature>
<evidence type="ECO:0000256" key="4">
    <source>
        <dbReference type="PROSITE-ProRule" id="PRU01240"/>
    </source>
</evidence>
<evidence type="ECO:0000259" key="5">
    <source>
        <dbReference type="Pfam" id="PF00082"/>
    </source>
</evidence>
<gene>
    <name evidence="6" type="ORF">CHS0354_022775</name>
</gene>
<dbReference type="GO" id="GO:0016486">
    <property type="term" value="P:peptide hormone processing"/>
    <property type="evidence" value="ECO:0007669"/>
    <property type="project" value="TreeGrafter"/>
</dbReference>
<evidence type="ECO:0000313" key="6">
    <source>
        <dbReference type="EMBL" id="KAK3583742.1"/>
    </source>
</evidence>
<dbReference type="InterPro" id="IPR015500">
    <property type="entry name" value="Peptidase_S8_subtilisin-rel"/>
</dbReference>
<dbReference type="Pfam" id="PF00082">
    <property type="entry name" value="Peptidase_S8"/>
    <property type="match status" value="1"/>
</dbReference>
<dbReference type="InterPro" id="IPR036852">
    <property type="entry name" value="Peptidase_S8/S53_dom_sf"/>
</dbReference>
<reference evidence="6" key="3">
    <citation type="submission" date="2023-05" db="EMBL/GenBank/DDBJ databases">
        <authorList>
            <person name="Smith C.H."/>
        </authorList>
    </citation>
    <scope>NUCLEOTIDE SEQUENCE</scope>
    <source>
        <strain evidence="6">CHS0354</strain>
        <tissue evidence="6">Mantle</tissue>
    </source>
</reference>
<dbReference type="PROSITE" id="PS00137">
    <property type="entry name" value="SUBTILASE_HIS"/>
    <property type="match status" value="1"/>
</dbReference>
<dbReference type="InterPro" id="IPR034182">
    <property type="entry name" value="Kexin/furin"/>
</dbReference>
<evidence type="ECO:0000313" key="7">
    <source>
        <dbReference type="Proteomes" id="UP001195483"/>
    </source>
</evidence>
<dbReference type="PRINTS" id="PR00723">
    <property type="entry name" value="SUBTILISIN"/>
</dbReference>
<accession>A0AAE0VNV5</accession>
<dbReference type="PANTHER" id="PTHR42884">
    <property type="entry name" value="PROPROTEIN CONVERTASE SUBTILISIN/KEXIN-RELATED"/>
    <property type="match status" value="1"/>
</dbReference>
<dbReference type="GO" id="GO:0005802">
    <property type="term" value="C:trans-Golgi network"/>
    <property type="evidence" value="ECO:0007669"/>
    <property type="project" value="TreeGrafter"/>
</dbReference>
<dbReference type="CDD" id="cd04059">
    <property type="entry name" value="Peptidases_S8_Protein_convertases_Kexins_Furin-like"/>
    <property type="match status" value="1"/>
</dbReference>
<dbReference type="GO" id="GO:0004252">
    <property type="term" value="F:serine-type endopeptidase activity"/>
    <property type="evidence" value="ECO:0007669"/>
    <property type="project" value="InterPro"/>
</dbReference>
<dbReference type="PROSITE" id="PS51892">
    <property type="entry name" value="SUBTILASE"/>
    <property type="match status" value="1"/>
</dbReference>
<dbReference type="InterPro" id="IPR023827">
    <property type="entry name" value="Peptidase_S8_Asp-AS"/>
</dbReference>
<dbReference type="InterPro" id="IPR000209">
    <property type="entry name" value="Peptidase_S8/S53_dom"/>
</dbReference>
<dbReference type="EMBL" id="JAEAOA010001385">
    <property type="protein sequence ID" value="KAK3583742.1"/>
    <property type="molecule type" value="Genomic_DNA"/>
</dbReference>
<name>A0AAE0VNV5_9BIVA</name>
<comment type="caution">
    <text evidence="6">The sequence shown here is derived from an EMBL/GenBank/DDBJ whole genome shotgun (WGS) entry which is preliminary data.</text>
</comment>
<dbReference type="InterPro" id="IPR022398">
    <property type="entry name" value="Peptidase_S8_His-AS"/>
</dbReference>
<keyword evidence="1" id="KW-0645">Protease</keyword>
<evidence type="ECO:0000256" key="3">
    <source>
        <dbReference type="ARBA" id="ARBA00022825"/>
    </source>
</evidence>
<comment type="caution">
    <text evidence="4">Lacks conserved residue(s) required for the propagation of feature annotation.</text>
</comment>
<dbReference type="AlphaFoldDB" id="A0AAE0VNV5"/>
<protein>
    <recommendedName>
        <fullName evidence="5">Peptidase S8/S53 domain-containing protein</fullName>
    </recommendedName>
</protein>
<dbReference type="GO" id="GO:0000139">
    <property type="term" value="C:Golgi membrane"/>
    <property type="evidence" value="ECO:0007669"/>
    <property type="project" value="TreeGrafter"/>
</dbReference>